<name>A0ABT3SX50_9GAMM</name>
<sequence>MKKLALLLLFTLLTLSGAALLGAWYVGAWNLIFPNDQHDSQAPRLPANLQQPAILVFSKTNSFRHRDGIAGGLRALETIGDNNDWSIFATENGAVFNSEQLAKFSAVVFLNASGDMLSEPQEAAFESWLVAGGGWLGIHAAGDGSHKGWSWYGQNLIGADFTAHILGPQFQVARVEVESPGHPVAQGLPATWEHEEEWYSWERSPRARGFNVLMTIDESSYSPIQNGPGFERDLRMGDHPVVWTNCLGQGKTVYSALGHQKEAFEAPQHLQLLQSALIWLIDSDQPCRKTDTALQ</sequence>
<keyword evidence="3" id="KW-1185">Reference proteome</keyword>
<dbReference type="InterPro" id="IPR029010">
    <property type="entry name" value="ThuA-like"/>
</dbReference>
<organism evidence="2 3">
    <name type="scientific">Candidatus Seongchinamella marina</name>
    <dbReference type="NCBI Taxonomy" id="2518990"/>
    <lineage>
        <taxon>Bacteria</taxon>
        <taxon>Pseudomonadati</taxon>
        <taxon>Pseudomonadota</taxon>
        <taxon>Gammaproteobacteria</taxon>
        <taxon>Cellvibrionales</taxon>
        <taxon>Halieaceae</taxon>
        <taxon>Seongchinamella</taxon>
    </lineage>
</organism>
<dbReference type="PANTHER" id="PTHR40469:SF2">
    <property type="entry name" value="GALACTOSE-BINDING DOMAIN-LIKE SUPERFAMILY PROTEIN"/>
    <property type="match status" value="1"/>
</dbReference>
<comment type="caution">
    <text evidence="2">The sequence shown here is derived from an EMBL/GenBank/DDBJ whole genome shotgun (WGS) entry which is preliminary data.</text>
</comment>
<evidence type="ECO:0000259" key="1">
    <source>
        <dbReference type="Pfam" id="PF06283"/>
    </source>
</evidence>
<evidence type="ECO:0000313" key="2">
    <source>
        <dbReference type="EMBL" id="MCX2974577.1"/>
    </source>
</evidence>
<dbReference type="Gene3D" id="3.40.50.880">
    <property type="match status" value="1"/>
</dbReference>
<reference evidence="2" key="1">
    <citation type="submission" date="2019-02" db="EMBL/GenBank/DDBJ databases">
        <authorList>
            <person name="Li S.-H."/>
        </authorList>
    </citation>
    <scope>NUCLEOTIDE SEQUENCE</scope>
    <source>
        <strain evidence="2">IMCC8485</strain>
    </source>
</reference>
<dbReference type="EMBL" id="SHNP01000004">
    <property type="protein sequence ID" value="MCX2974577.1"/>
    <property type="molecule type" value="Genomic_DNA"/>
</dbReference>
<proteinExistence type="predicted"/>
<dbReference type="InterPro" id="IPR029062">
    <property type="entry name" value="Class_I_gatase-like"/>
</dbReference>
<evidence type="ECO:0000313" key="3">
    <source>
        <dbReference type="Proteomes" id="UP001143307"/>
    </source>
</evidence>
<feature type="domain" description="ThuA-like" evidence="1">
    <location>
        <begin position="54"/>
        <end position="279"/>
    </location>
</feature>
<dbReference type="SUPFAM" id="SSF52317">
    <property type="entry name" value="Class I glutamine amidotransferase-like"/>
    <property type="match status" value="1"/>
</dbReference>
<protein>
    <submittedName>
        <fullName evidence="2">ThuA domain-containing protein</fullName>
    </submittedName>
</protein>
<dbReference type="Pfam" id="PF06283">
    <property type="entry name" value="ThuA"/>
    <property type="match status" value="1"/>
</dbReference>
<dbReference type="PANTHER" id="PTHR40469">
    <property type="entry name" value="SECRETED GLYCOSYL HYDROLASE"/>
    <property type="match status" value="1"/>
</dbReference>
<gene>
    <name evidence="2" type="ORF">EYC87_13365</name>
</gene>
<dbReference type="RefSeq" id="WP_007228534.1">
    <property type="nucleotide sequence ID" value="NZ_SHNP01000004.1"/>
</dbReference>
<dbReference type="Proteomes" id="UP001143307">
    <property type="component" value="Unassembled WGS sequence"/>
</dbReference>
<accession>A0ABT3SX50</accession>